<dbReference type="Pfam" id="PF00644">
    <property type="entry name" value="PARP"/>
    <property type="match status" value="1"/>
</dbReference>
<dbReference type="Proteomes" id="UP000838412">
    <property type="component" value="Chromosome 3"/>
</dbReference>
<dbReference type="SUPFAM" id="SSF56399">
    <property type="entry name" value="ADP-ribosylation"/>
    <property type="match status" value="1"/>
</dbReference>
<dbReference type="OrthoDB" id="8875973at2759"/>
<name>A0A8J9ZP12_BRALA</name>
<dbReference type="Gene3D" id="3.90.228.10">
    <property type="match status" value="1"/>
</dbReference>
<keyword evidence="3" id="KW-0520">NAD</keyword>
<dbReference type="PANTHER" id="PTHR14224">
    <property type="entry name" value="SIMILAR TO PREFERENTIALLY EXPRESSED ANTIGEN IN MELANOMA-LIKE 3"/>
    <property type="match status" value="1"/>
</dbReference>
<keyword evidence="3" id="KW-0808">Transferase</keyword>
<dbReference type="GO" id="GO:0003950">
    <property type="term" value="F:NAD+ poly-ADP-ribosyltransferase activity"/>
    <property type="evidence" value="ECO:0007669"/>
    <property type="project" value="UniProtKB-UniRule"/>
</dbReference>
<keyword evidence="3" id="KW-0328">Glycosyltransferase</keyword>
<dbReference type="PANTHER" id="PTHR14224:SF37">
    <property type="entry name" value="LEUCINE-RICH REPEAT-CONTAINING PROTEIN 14"/>
    <property type="match status" value="1"/>
</dbReference>
<accession>A0A8J9ZP12</accession>
<dbReference type="EMBL" id="OV696688">
    <property type="protein sequence ID" value="CAH1257557.1"/>
    <property type="molecule type" value="Genomic_DNA"/>
</dbReference>
<sequence length="562" mass="62898">MPHLPSTLYGNGVYFAVESSFSAKDQYSLPATKHNKHMYLARVLVGEVTVGKQGMIVPPPKDPTNKTVLYDSVANNNCLSNMADTREFQVKNSAVFGLVLESSTAFTPVPVSRGGKDRFWTLLELCAAAIAKYQSLMQIAMDIVPRVLICKLLKEALLRSHHLCIRDLISSWPGRSLDFSQILGPQNRRHLLDLLNWESGRAKMIIHSLLNCQSEALQVVDLREALPNREATVTFVEASLQSHRQQRTKDLHVYLNMWIEGRLREEGRILKALSAHGKGMKLHPCRVVTVFLGSSLEKLQRRLDAQVLTGLELKSEMLESADAFLTLLGGGKFPNLSALSLPNFARRLESGGFQTLGEVLSCLPALQGLNLNGLRVTGQLRRVLRDVSPLQQLNVSNCRLSPPDVVFLSNSHHVKTLRELSISGMTNFDGACLLLRNVAPQLTWLDLSGCPKCFEEDFSALMTRLLLQCCFSRLRTLDCRGNLHSAEHPTLSVLEVFRACDKMSTLKTLYLDCLYLNDSGEEQASALLDTMKSKNRTINVQMQHDQDTYKTFFKICWADTAR</sequence>
<dbReference type="AlphaFoldDB" id="A0A8J9ZP12"/>
<dbReference type="GO" id="GO:0005737">
    <property type="term" value="C:cytoplasm"/>
    <property type="evidence" value="ECO:0007669"/>
    <property type="project" value="TreeGrafter"/>
</dbReference>
<dbReference type="EC" id="2.4.2.-" evidence="3"/>
<evidence type="ECO:0000313" key="5">
    <source>
        <dbReference type="EMBL" id="CAH1257557.1"/>
    </source>
</evidence>
<proteinExistence type="inferred from homology"/>
<protein>
    <recommendedName>
        <fullName evidence="3">Poly [ADP-ribose] polymerase</fullName>
        <shortName evidence="3">PARP</shortName>
        <ecNumber evidence="3">2.4.2.-</ecNumber>
    </recommendedName>
</protein>
<dbReference type="PROSITE" id="PS51059">
    <property type="entry name" value="PARP_CATALYTIC"/>
    <property type="match status" value="1"/>
</dbReference>
<evidence type="ECO:0000259" key="4">
    <source>
        <dbReference type="PROSITE" id="PS51059"/>
    </source>
</evidence>
<keyword evidence="6" id="KW-1185">Reference proteome</keyword>
<dbReference type="InterPro" id="IPR032675">
    <property type="entry name" value="LRR_dom_sf"/>
</dbReference>
<organism evidence="5 6">
    <name type="scientific">Branchiostoma lanceolatum</name>
    <name type="common">Common lancelet</name>
    <name type="synonym">Amphioxus lanceolatum</name>
    <dbReference type="NCBI Taxonomy" id="7740"/>
    <lineage>
        <taxon>Eukaryota</taxon>
        <taxon>Metazoa</taxon>
        <taxon>Chordata</taxon>
        <taxon>Cephalochordata</taxon>
        <taxon>Leptocardii</taxon>
        <taxon>Amphioxiformes</taxon>
        <taxon>Branchiostomatidae</taxon>
        <taxon>Branchiostoma</taxon>
    </lineage>
</organism>
<dbReference type="SUPFAM" id="SSF52047">
    <property type="entry name" value="RNI-like"/>
    <property type="match status" value="1"/>
</dbReference>
<feature type="domain" description="PARP catalytic" evidence="4">
    <location>
        <begin position="1"/>
        <end position="107"/>
    </location>
</feature>
<keyword evidence="1" id="KW-0677">Repeat</keyword>
<dbReference type="InterPro" id="IPR050694">
    <property type="entry name" value="LRRC14/PRAME"/>
</dbReference>
<reference evidence="5" key="1">
    <citation type="submission" date="2022-01" db="EMBL/GenBank/DDBJ databases">
        <authorList>
            <person name="Braso-Vives M."/>
        </authorList>
    </citation>
    <scope>NUCLEOTIDE SEQUENCE</scope>
</reference>
<evidence type="ECO:0000256" key="1">
    <source>
        <dbReference type="ARBA" id="ARBA00022737"/>
    </source>
</evidence>
<comment type="similarity">
    <text evidence="2">Belongs to the ARTD/PARP family.</text>
</comment>
<evidence type="ECO:0000313" key="6">
    <source>
        <dbReference type="Proteomes" id="UP000838412"/>
    </source>
</evidence>
<dbReference type="Gene3D" id="3.80.10.10">
    <property type="entry name" value="Ribonuclease Inhibitor"/>
    <property type="match status" value="1"/>
</dbReference>
<evidence type="ECO:0000256" key="2">
    <source>
        <dbReference type="ARBA" id="ARBA00024347"/>
    </source>
</evidence>
<gene>
    <name evidence="5" type="primary">PARP15</name>
    <name evidence="5" type="ORF">BLAG_LOCUS15429</name>
</gene>
<dbReference type="InterPro" id="IPR012317">
    <property type="entry name" value="Poly(ADP-ribose)pol_cat_dom"/>
</dbReference>
<evidence type="ECO:0000256" key="3">
    <source>
        <dbReference type="RuleBase" id="RU362114"/>
    </source>
</evidence>